<sequence length="323" mass="39084">MKNNKKEGIILKKENSRIEETLKDLEEINVDTERKLQKYFEDRYIPNSIEIFKKFNIHFYFSEKDKDKNYVYIKFSKDLILKFSMTDRSFKEIHGKNDLVFLDFQKTKYYCFETWIDALSYIHQDIDNYNTYIINNEDKECENITIPYMFPNIIILNDMQNTKQLDKFIRKTSIQYEKKIEKAHLIDLYTEEMFYEELCQPPLFRLCFNGDAIGTNITNLIKEEHKYTSSAARVKDCRPKLLEASRPYAFTRTNILFYNKFRTFSEAYRERKRAISFLRSLNAIKEKKDLEDVIIKEIEDTIIEEKDLEDFIKEDTEDYGYDF</sequence>
<organism evidence="1 2">
    <name type="scientific">Candidatus Epulonipiscium fishelsonii</name>
    <dbReference type="NCBI Taxonomy" id="77094"/>
    <lineage>
        <taxon>Bacteria</taxon>
        <taxon>Bacillati</taxon>
        <taxon>Bacillota</taxon>
        <taxon>Clostridia</taxon>
        <taxon>Lachnospirales</taxon>
        <taxon>Lachnospiraceae</taxon>
        <taxon>Candidatus Epulonipiscium</taxon>
    </lineage>
</organism>
<name>A0ACC8X7J1_9FIRM</name>
<evidence type="ECO:0000313" key="1">
    <source>
        <dbReference type="EMBL" id="ONI37633.1"/>
    </source>
</evidence>
<comment type="caution">
    <text evidence="1">The sequence shown here is derived from an EMBL/GenBank/DDBJ whole genome shotgun (WGS) entry which is preliminary data.</text>
</comment>
<dbReference type="EMBL" id="LJDB01000107">
    <property type="protein sequence ID" value="ONI37633.1"/>
    <property type="molecule type" value="Genomic_DNA"/>
</dbReference>
<gene>
    <name evidence="1" type="ORF">AN396_12620</name>
</gene>
<protein>
    <submittedName>
        <fullName evidence="1">Uncharacterized protein</fullName>
    </submittedName>
</protein>
<proteinExistence type="predicted"/>
<reference evidence="1" key="1">
    <citation type="submission" date="2016-08" db="EMBL/GenBank/DDBJ databases">
        <authorList>
            <person name="Ngugi D.K."/>
            <person name="Miyake S."/>
            <person name="Stingl U."/>
        </authorList>
    </citation>
    <scope>NUCLEOTIDE SEQUENCE</scope>
    <source>
        <strain evidence="1">SCG-B11WGA-EpuloA1</strain>
    </source>
</reference>
<accession>A0ACC8X7J1</accession>
<keyword evidence="2" id="KW-1185">Reference proteome</keyword>
<evidence type="ECO:0000313" key="2">
    <source>
        <dbReference type="Proteomes" id="UP000188605"/>
    </source>
</evidence>
<dbReference type="Proteomes" id="UP000188605">
    <property type="component" value="Unassembled WGS sequence"/>
</dbReference>